<name>A0ABW2JFK4_9ACTN</name>
<keyword evidence="3" id="KW-1185">Reference proteome</keyword>
<evidence type="ECO:0000313" key="2">
    <source>
        <dbReference type="EMBL" id="MFC7304265.1"/>
    </source>
</evidence>
<accession>A0ABW2JFK4</accession>
<organism evidence="2 3">
    <name type="scientific">Streptomyces monticola</name>
    <dbReference type="NCBI Taxonomy" id="2666263"/>
    <lineage>
        <taxon>Bacteria</taxon>
        <taxon>Bacillati</taxon>
        <taxon>Actinomycetota</taxon>
        <taxon>Actinomycetes</taxon>
        <taxon>Kitasatosporales</taxon>
        <taxon>Streptomycetaceae</taxon>
        <taxon>Streptomyces</taxon>
    </lineage>
</organism>
<dbReference type="RefSeq" id="WP_381828441.1">
    <property type="nucleotide sequence ID" value="NZ_JBHTCF010000003.1"/>
</dbReference>
<sequence>MLTRDLLEPCPLVALDSEALAAARLLAALEHPYVLAVDGYGEPHMLLGGTEFLRLLLPDQVWDVPDLAVLIGPLAAADALAGRRVADCLPPGGAAPPVVAPNCPLTKATLTLTRAGSPLLVVAERNRQGTRVHGIVTARRLLARHIHGAGPADTSRPPQTGDGRAERAGDGRAEQAGDD</sequence>
<dbReference type="Gene3D" id="3.10.580.10">
    <property type="entry name" value="CBS-domain"/>
    <property type="match status" value="1"/>
</dbReference>
<proteinExistence type="predicted"/>
<evidence type="ECO:0008006" key="4">
    <source>
        <dbReference type="Google" id="ProtNLM"/>
    </source>
</evidence>
<dbReference type="InterPro" id="IPR046342">
    <property type="entry name" value="CBS_dom_sf"/>
</dbReference>
<dbReference type="Proteomes" id="UP001596523">
    <property type="component" value="Unassembled WGS sequence"/>
</dbReference>
<reference evidence="3" key="1">
    <citation type="journal article" date="2019" name="Int. J. Syst. Evol. Microbiol.">
        <title>The Global Catalogue of Microorganisms (GCM) 10K type strain sequencing project: providing services to taxonomists for standard genome sequencing and annotation.</title>
        <authorList>
            <consortium name="The Broad Institute Genomics Platform"/>
            <consortium name="The Broad Institute Genome Sequencing Center for Infectious Disease"/>
            <person name="Wu L."/>
            <person name="Ma J."/>
        </authorList>
    </citation>
    <scope>NUCLEOTIDE SEQUENCE [LARGE SCALE GENOMIC DNA]</scope>
    <source>
        <strain evidence="3">SYNS20</strain>
    </source>
</reference>
<gene>
    <name evidence="2" type="ORF">ACFQVC_08580</name>
</gene>
<evidence type="ECO:0000313" key="3">
    <source>
        <dbReference type="Proteomes" id="UP001596523"/>
    </source>
</evidence>
<feature type="compositionally biased region" description="Basic and acidic residues" evidence="1">
    <location>
        <begin position="163"/>
        <end position="179"/>
    </location>
</feature>
<protein>
    <recommendedName>
        <fullName evidence="4">CBS domain-containing protein</fullName>
    </recommendedName>
</protein>
<feature type="region of interest" description="Disordered" evidence="1">
    <location>
        <begin position="147"/>
        <end position="179"/>
    </location>
</feature>
<comment type="caution">
    <text evidence="2">The sequence shown here is derived from an EMBL/GenBank/DDBJ whole genome shotgun (WGS) entry which is preliminary data.</text>
</comment>
<evidence type="ECO:0000256" key="1">
    <source>
        <dbReference type="SAM" id="MobiDB-lite"/>
    </source>
</evidence>
<dbReference type="EMBL" id="JBHTCF010000003">
    <property type="protein sequence ID" value="MFC7304265.1"/>
    <property type="molecule type" value="Genomic_DNA"/>
</dbReference>